<dbReference type="AlphaFoldDB" id="A0A922HRL0"/>
<feature type="transmembrane region" description="Helical" evidence="1">
    <location>
        <begin position="201"/>
        <end position="222"/>
    </location>
</feature>
<keyword evidence="1" id="KW-0472">Membrane</keyword>
<feature type="transmembrane region" description="Helical" evidence="1">
    <location>
        <begin position="320"/>
        <end position="341"/>
    </location>
</feature>
<feature type="transmembrane region" description="Helical" evidence="1">
    <location>
        <begin position="175"/>
        <end position="195"/>
    </location>
</feature>
<reference evidence="2" key="2">
    <citation type="journal article" date="2022" name="Res Sq">
        <title>Comparative Genomics Reveals Insights into the Divergent Evolution of Astigmatic Mites and Household Pest Adaptations.</title>
        <authorList>
            <person name="Xiong Q."/>
            <person name="Wan A.T.-Y."/>
            <person name="Liu X.-Y."/>
            <person name="Fung C.S.-H."/>
            <person name="Xiao X."/>
            <person name="Malainual N."/>
            <person name="Hou J."/>
            <person name="Wang L."/>
            <person name="Wang M."/>
            <person name="Yang K."/>
            <person name="Cui Y."/>
            <person name="Leung E."/>
            <person name="Nong W."/>
            <person name="Shin S.-K."/>
            <person name="Au S."/>
            <person name="Jeong K.Y."/>
            <person name="Chew F.T."/>
            <person name="Hui J."/>
            <person name="Leung T.F."/>
            <person name="Tungtrongchitr A."/>
            <person name="Zhong N."/>
            <person name="Liu Z."/>
            <person name="Tsui S."/>
        </authorList>
    </citation>
    <scope>NUCLEOTIDE SEQUENCE</scope>
    <source>
        <strain evidence="2">Derf</strain>
        <tissue evidence="2">Whole organism</tissue>
    </source>
</reference>
<evidence type="ECO:0000313" key="2">
    <source>
        <dbReference type="EMBL" id="KAH9505996.1"/>
    </source>
</evidence>
<keyword evidence="3" id="KW-1185">Reference proteome</keyword>
<feature type="transmembrane region" description="Helical" evidence="1">
    <location>
        <begin position="112"/>
        <end position="132"/>
    </location>
</feature>
<reference evidence="2" key="1">
    <citation type="submission" date="2013-05" db="EMBL/GenBank/DDBJ databases">
        <authorList>
            <person name="Yim A.K.Y."/>
            <person name="Chan T.F."/>
            <person name="Ji K.M."/>
            <person name="Liu X.Y."/>
            <person name="Zhou J.W."/>
            <person name="Li R.Q."/>
            <person name="Yang K.Y."/>
            <person name="Li J."/>
            <person name="Li M."/>
            <person name="Law P.T.W."/>
            <person name="Wu Y.L."/>
            <person name="Cai Z.L."/>
            <person name="Qin H."/>
            <person name="Bao Y."/>
            <person name="Leung R.K.K."/>
            <person name="Ng P.K.S."/>
            <person name="Zou J."/>
            <person name="Zhong X.J."/>
            <person name="Ran P.X."/>
            <person name="Zhong N.S."/>
            <person name="Liu Z.G."/>
            <person name="Tsui S.K.W."/>
        </authorList>
    </citation>
    <scope>NUCLEOTIDE SEQUENCE</scope>
    <source>
        <strain evidence="2">Derf</strain>
        <tissue evidence="2">Whole organism</tissue>
    </source>
</reference>
<comment type="caution">
    <text evidence="2">The sequence shown here is derived from an EMBL/GenBank/DDBJ whole genome shotgun (WGS) entry which is preliminary data.</text>
</comment>
<gene>
    <name evidence="2" type="ORF">DERF_010756</name>
</gene>
<feature type="transmembrane region" description="Helical" evidence="1">
    <location>
        <begin position="20"/>
        <end position="44"/>
    </location>
</feature>
<dbReference type="EMBL" id="ASGP02000005">
    <property type="protein sequence ID" value="KAH9505996.1"/>
    <property type="molecule type" value="Genomic_DNA"/>
</dbReference>
<protein>
    <submittedName>
        <fullName evidence="2">Uncharacterized protein</fullName>
    </submittedName>
</protein>
<name>A0A922HRL0_DERFA</name>
<proteinExistence type="predicted"/>
<accession>A0A922HRL0</accession>
<dbReference type="Proteomes" id="UP000790347">
    <property type="component" value="Unassembled WGS sequence"/>
</dbReference>
<keyword evidence="1" id="KW-0812">Transmembrane</keyword>
<feature type="transmembrane region" description="Helical" evidence="1">
    <location>
        <begin position="71"/>
        <end position="92"/>
    </location>
</feature>
<evidence type="ECO:0000313" key="3">
    <source>
        <dbReference type="Proteomes" id="UP000790347"/>
    </source>
</evidence>
<sequence>MDYKKHEYTDLNDTAFNQKIFGRFIDNISASLYIGSFFVSYLIYSLNGHDLIKLADSSIFQKIYRNDSKNLIVSVVILIMVILYNLIMYYNFGNWSGRFEEILESLKNLIKTYMIIMMYFNQILIKLMFYYFKNAIRQLLQRIECQFESNEITEIECMNNIRELAQISMKFHFKAGYLGLIFNNEYICNLMYLMLRIQAHSATMIQLALTIFNTLFIFYLVWMDNQIQQTLLNIIKHLSHRNDRRQQNFKIQSARSMDRLLALLDRQRQNSMDNCQLWPLFDQIGAIWMMKIRPKSRNQFRYFEMTHLYQEYFRMNLYDLIVYDHRFLLSLNIFAAGYFVMLTQTEN</sequence>
<organism evidence="2 3">
    <name type="scientific">Dermatophagoides farinae</name>
    <name type="common">American house dust mite</name>
    <dbReference type="NCBI Taxonomy" id="6954"/>
    <lineage>
        <taxon>Eukaryota</taxon>
        <taxon>Metazoa</taxon>
        <taxon>Ecdysozoa</taxon>
        <taxon>Arthropoda</taxon>
        <taxon>Chelicerata</taxon>
        <taxon>Arachnida</taxon>
        <taxon>Acari</taxon>
        <taxon>Acariformes</taxon>
        <taxon>Sarcoptiformes</taxon>
        <taxon>Astigmata</taxon>
        <taxon>Psoroptidia</taxon>
        <taxon>Analgoidea</taxon>
        <taxon>Pyroglyphidae</taxon>
        <taxon>Dermatophagoidinae</taxon>
        <taxon>Dermatophagoides</taxon>
    </lineage>
</organism>
<evidence type="ECO:0000256" key="1">
    <source>
        <dbReference type="SAM" id="Phobius"/>
    </source>
</evidence>
<keyword evidence="1" id="KW-1133">Transmembrane helix</keyword>